<keyword evidence="3" id="KW-1185">Reference proteome</keyword>
<organism evidence="2 3">
    <name type="scientific">Dendrothele bispora (strain CBS 962.96)</name>
    <dbReference type="NCBI Taxonomy" id="1314807"/>
    <lineage>
        <taxon>Eukaryota</taxon>
        <taxon>Fungi</taxon>
        <taxon>Dikarya</taxon>
        <taxon>Basidiomycota</taxon>
        <taxon>Agaricomycotina</taxon>
        <taxon>Agaricomycetes</taxon>
        <taxon>Agaricomycetidae</taxon>
        <taxon>Agaricales</taxon>
        <taxon>Agaricales incertae sedis</taxon>
        <taxon>Dendrothele</taxon>
    </lineage>
</organism>
<dbReference type="EMBL" id="ML179756">
    <property type="protein sequence ID" value="THU82115.1"/>
    <property type="molecule type" value="Genomic_DNA"/>
</dbReference>
<reference evidence="2 3" key="1">
    <citation type="journal article" date="2019" name="Nat. Ecol. Evol.">
        <title>Megaphylogeny resolves global patterns of mushroom evolution.</title>
        <authorList>
            <person name="Varga T."/>
            <person name="Krizsan K."/>
            <person name="Foldi C."/>
            <person name="Dima B."/>
            <person name="Sanchez-Garcia M."/>
            <person name="Sanchez-Ramirez S."/>
            <person name="Szollosi G.J."/>
            <person name="Szarkandi J.G."/>
            <person name="Papp V."/>
            <person name="Albert L."/>
            <person name="Andreopoulos W."/>
            <person name="Angelini C."/>
            <person name="Antonin V."/>
            <person name="Barry K.W."/>
            <person name="Bougher N.L."/>
            <person name="Buchanan P."/>
            <person name="Buyck B."/>
            <person name="Bense V."/>
            <person name="Catcheside P."/>
            <person name="Chovatia M."/>
            <person name="Cooper J."/>
            <person name="Damon W."/>
            <person name="Desjardin D."/>
            <person name="Finy P."/>
            <person name="Geml J."/>
            <person name="Haridas S."/>
            <person name="Hughes K."/>
            <person name="Justo A."/>
            <person name="Karasinski D."/>
            <person name="Kautmanova I."/>
            <person name="Kiss B."/>
            <person name="Kocsube S."/>
            <person name="Kotiranta H."/>
            <person name="LaButti K.M."/>
            <person name="Lechner B.E."/>
            <person name="Liimatainen K."/>
            <person name="Lipzen A."/>
            <person name="Lukacs Z."/>
            <person name="Mihaltcheva S."/>
            <person name="Morgado L.N."/>
            <person name="Niskanen T."/>
            <person name="Noordeloos M.E."/>
            <person name="Ohm R.A."/>
            <person name="Ortiz-Santana B."/>
            <person name="Ovrebo C."/>
            <person name="Racz N."/>
            <person name="Riley R."/>
            <person name="Savchenko A."/>
            <person name="Shiryaev A."/>
            <person name="Soop K."/>
            <person name="Spirin V."/>
            <person name="Szebenyi C."/>
            <person name="Tomsovsky M."/>
            <person name="Tulloss R.E."/>
            <person name="Uehling J."/>
            <person name="Grigoriev I.V."/>
            <person name="Vagvolgyi C."/>
            <person name="Papp T."/>
            <person name="Martin F.M."/>
            <person name="Miettinen O."/>
            <person name="Hibbett D.S."/>
            <person name="Nagy L.G."/>
        </authorList>
    </citation>
    <scope>NUCLEOTIDE SEQUENCE [LARGE SCALE GENOMIC DNA]</scope>
    <source>
        <strain evidence="2 3">CBS 962.96</strain>
    </source>
</reference>
<evidence type="ECO:0000313" key="3">
    <source>
        <dbReference type="Proteomes" id="UP000297245"/>
    </source>
</evidence>
<sequence length="106" mass="12521">LDPEDNDDDEGYVDELEEMDEDEKKEFAEKVKPARWALAKIRRLAFKIINSMTNLLPTWKNTVCSKSDLPYKLIPRDVRTRWNSTYDLLAFACEYQEVIDIFTADR</sequence>
<dbReference type="OrthoDB" id="3252425at2759"/>
<feature type="region of interest" description="Disordered" evidence="1">
    <location>
        <begin position="1"/>
        <end position="26"/>
    </location>
</feature>
<dbReference type="Proteomes" id="UP000297245">
    <property type="component" value="Unassembled WGS sequence"/>
</dbReference>
<feature type="compositionally biased region" description="Acidic residues" evidence="1">
    <location>
        <begin position="1"/>
        <end position="21"/>
    </location>
</feature>
<accession>A0A4V4HC82</accession>
<feature type="non-terminal residue" evidence="2">
    <location>
        <position position="1"/>
    </location>
</feature>
<name>A0A4V4HC82_DENBC</name>
<gene>
    <name evidence="2" type="ORF">K435DRAFT_598858</name>
</gene>
<evidence type="ECO:0000256" key="1">
    <source>
        <dbReference type="SAM" id="MobiDB-lite"/>
    </source>
</evidence>
<feature type="non-terminal residue" evidence="2">
    <location>
        <position position="106"/>
    </location>
</feature>
<proteinExistence type="predicted"/>
<protein>
    <submittedName>
        <fullName evidence="2">Uncharacterized protein</fullName>
    </submittedName>
</protein>
<dbReference type="AlphaFoldDB" id="A0A4V4HC82"/>
<evidence type="ECO:0000313" key="2">
    <source>
        <dbReference type="EMBL" id="THU82115.1"/>
    </source>
</evidence>